<dbReference type="EMBL" id="SHKY01000002">
    <property type="protein sequence ID" value="RZU46645.1"/>
    <property type="molecule type" value="Genomic_DNA"/>
</dbReference>
<evidence type="ECO:0000259" key="1">
    <source>
        <dbReference type="Pfam" id="PF12728"/>
    </source>
</evidence>
<evidence type="ECO:0000313" key="2">
    <source>
        <dbReference type="EMBL" id="RZU46645.1"/>
    </source>
</evidence>
<feature type="domain" description="Helix-turn-helix" evidence="1">
    <location>
        <begin position="11"/>
        <end position="58"/>
    </location>
</feature>
<reference evidence="2 3" key="1">
    <citation type="submission" date="2019-02" db="EMBL/GenBank/DDBJ databases">
        <title>Sequencing the genomes of 1000 actinobacteria strains.</title>
        <authorList>
            <person name="Klenk H.-P."/>
        </authorList>
    </citation>
    <scope>NUCLEOTIDE SEQUENCE [LARGE SCALE GENOMIC DNA]</scope>
    <source>
        <strain evidence="2 3">DSM 45162</strain>
    </source>
</reference>
<dbReference type="SUPFAM" id="SSF46955">
    <property type="entry name" value="Putative DNA-binding domain"/>
    <property type="match status" value="1"/>
</dbReference>
<dbReference type="OrthoDB" id="9806994at2"/>
<proteinExistence type="predicted"/>
<protein>
    <submittedName>
        <fullName evidence="2">Excisionase family DNA binding protein</fullName>
    </submittedName>
</protein>
<dbReference type="NCBIfam" id="TIGR01764">
    <property type="entry name" value="excise"/>
    <property type="match status" value="1"/>
</dbReference>
<organism evidence="2 3">
    <name type="scientific">Krasilnikovia cinnamomea</name>
    <dbReference type="NCBI Taxonomy" id="349313"/>
    <lineage>
        <taxon>Bacteria</taxon>
        <taxon>Bacillati</taxon>
        <taxon>Actinomycetota</taxon>
        <taxon>Actinomycetes</taxon>
        <taxon>Micromonosporales</taxon>
        <taxon>Micromonosporaceae</taxon>
        <taxon>Krasilnikovia</taxon>
    </lineage>
</organism>
<evidence type="ECO:0000313" key="3">
    <source>
        <dbReference type="Proteomes" id="UP000292564"/>
    </source>
</evidence>
<dbReference type="Pfam" id="PF12728">
    <property type="entry name" value="HTH_17"/>
    <property type="match status" value="1"/>
</dbReference>
<dbReference type="RefSeq" id="WP_130513833.1">
    <property type="nucleotide sequence ID" value="NZ_SHKY01000002.1"/>
</dbReference>
<dbReference type="GO" id="GO:0003677">
    <property type="term" value="F:DNA binding"/>
    <property type="evidence" value="ECO:0007669"/>
    <property type="project" value="InterPro"/>
</dbReference>
<comment type="caution">
    <text evidence="2">The sequence shown here is derived from an EMBL/GenBank/DDBJ whole genome shotgun (WGS) entry which is preliminary data.</text>
</comment>
<gene>
    <name evidence="2" type="ORF">EV385_6721</name>
</gene>
<dbReference type="InterPro" id="IPR010093">
    <property type="entry name" value="SinI_DNA-bd"/>
</dbReference>
<dbReference type="InterPro" id="IPR041657">
    <property type="entry name" value="HTH_17"/>
</dbReference>
<keyword evidence="3" id="KW-1185">Reference proteome</keyword>
<dbReference type="InterPro" id="IPR009061">
    <property type="entry name" value="DNA-bd_dom_put_sf"/>
</dbReference>
<sequence length="68" mass="7281">MPDRPAGIPPLLTTAQLAQRLNLSTKTIYKLAKSGAISAMRAPGTRTAWRFDLATVEQELRANGAASD</sequence>
<accession>A0A4Q7Z9T3</accession>
<dbReference type="Proteomes" id="UP000292564">
    <property type="component" value="Unassembled WGS sequence"/>
</dbReference>
<dbReference type="AlphaFoldDB" id="A0A4Q7Z9T3"/>
<name>A0A4Q7Z9T3_9ACTN</name>